<keyword evidence="1" id="KW-0472">Membrane</keyword>
<evidence type="ECO:0008006" key="6">
    <source>
        <dbReference type="Google" id="ProtNLM"/>
    </source>
</evidence>
<sequence>MMIKNLQAFLRLLDRYQKKRMNPEENKLMDMWYDSIDHTENQGLDEEKTSKLMWAAINEGMDSGNAREVMMPLPFWKRNFYLRLAAACLLFVAVFAGYRYALNSTTVIAGVENEILENLNHFTNKTANRKTFRLPDGSQVTLEPGARLFFPRSFEANERRVYLTGDVFFDIARDTSRPFYVHANNIVTKVLGTSFTIKENKNKNSIEVAVLTGVVEVQQREEKQSSAEKKVVLTQNKKVTFYKQEEKLVTGIVEQPKIISIEKADAIRFNFNYLEKPLAEILPVLEKAYGVKINISNSKLRNCIITADLSQESTLFTQLEILCESIDAKYQLVNDSVMLSGKGCDLSK</sequence>
<dbReference type="PANTHER" id="PTHR30273:SF2">
    <property type="entry name" value="PROTEIN FECR"/>
    <property type="match status" value="1"/>
</dbReference>
<protein>
    <recommendedName>
        <fullName evidence="6">FecR family protein</fullName>
    </recommendedName>
</protein>
<dbReference type="Pfam" id="PF16344">
    <property type="entry name" value="FecR_C"/>
    <property type="match status" value="1"/>
</dbReference>
<dbReference type="AlphaFoldDB" id="A0A3D8Y6L6"/>
<dbReference type="PANTHER" id="PTHR30273">
    <property type="entry name" value="PERIPLASMIC SIGNAL SENSOR AND SIGMA FACTOR ACTIVATOR FECR-RELATED"/>
    <property type="match status" value="1"/>
</dbReference>
<evidence type="ECO:0000313" key="5">
    <source>
        <dbReference type="Proteomes" id="UP000256373"/>
    </source>
</evidence>
<dbReference type="Gene3D" id="3.55.50.30">
    <property type="match status" value="1"/>
</dbReference>
<accession>A0A3D8Y6L6</accession>
<evidence type="ECO:0000313" key="4">
    <source>
        <dbReference type="EMBL" id="REA58229.1"/>
    </source>
</evidence>
<dbReference type="EMBL" id="QNUL01000022">
    <property type="protein sequence ID" value="REA58229.1"/>
    <property type="molecule type" value="Genomic_DNA"/>
</dbReference>
<feature type="transmembrane region" description="Helical" evidence="1">
    <location>
        <begin position="80"/>
        <end position="101"/>
    </location>
</feature>
<dbReference type="Pfam" id="PF04773">
    <property type="entry name" value="FecR"/>
    <property type="match status" value="1"/>
</dbReference>
<comment type="caution">
    <text evidence="4">The sequence shown here is derived from an EMBL/GenBank/DDBJ whole genome shotgun (WGS) entry which is preliminary data.</text>
</comment>
<gene>
    <name evidence="4" type="ORF">DSL64_21725</name>
</gene>
<dbReference type="InterPro" id="IPR006860">
    <property type="entry name" value="FecR"/>
</dbReference>
<keyword evidence="5" id="KW-1185">Reference proteome</keyword>
<dbReference type="Proteomes" id="UP000256373">
    <property type="component" value="Unassembled WGS sequence"/>
</dbReference>
<evidence type="ECO:0000256" key="1">
    <source>
        <dbReference type="SAM" id="Phobius"/>
    </source>
</evidence>
<dbReference type="PIRSF" id="PIRSF018266">
    <property type="entry name" value="FecR"/>
    <property type="match status" value="1"/>
</dbReference>
<dbReference type="Gene3D" id="2.60.120.1440">
    <property type="match status" value="1"/>
</dbReference>
<dbReference type="InterPro" id="IPR012373">
    <property type="entry name" value="Ferrdict_sens_TM"/>
</dbReference>
<keyword evidence="1" id="KW-1133">Transmembrane helix</keyword>
<evidence type="ECO:0000259" key="2">
    <source>
        <dbReference type="Pfam" id="PF04773"/>
    </source>
</evidence>
<feature type="domain" description="FecR protein" evidence="2">
    <location>
        <begin position="126"/>
        <end position="216"/>
    </location>
</feature>
<name>A0A3D8Y6L6_9BACT</name>
<dbReference type="InterPro" id="IPR032508">
    <property type="entry name" value="FecR_C"/>
</dbReference>
<evidence type="ECO:0000259" key="3">
    <source>
        <dbReference type="Pfam" id="PF16344"/>
    </source>
</evidence>
<feature type="domain" description="Protein FecR C-terminal" evidence="3">
    <location>
        <begin position="272"/>
        <end position="337"/>
    </location>
</feature>
<dbReference type="GO" id="GO:0016989">
    <property type="term" value="F:sigma factor antagonist activity"/>
    <property type="evidence" value="ECO:0007669"/>
    <property type="project" value="TreeGrafter"/>
</dbReference>
<proteinExistence type="predicted"/>
<keyword evidence="1" id="KW-0812">Transmembrane</keyword>
<reference evidence="4 5" key="1">
    <citation type="submission" date="2018-07" db="EMBL/GenBank/DDBJ databases">
        <title>Dyadobacter roseus sp. nov., isolated from rose rhizosphere soil.</title>
        <authorList>
            <person name="Chen L."/>
        </authorList>
    </citation>
    <scope>NUCLEOTIDE SEQUENCE [LARGE SCALE GENOMIC DNA]</scope>
    <source>
        <strain evidence="4 5">RS19</strain>
    </source>
</reference>
<organism evidence="4 5">
    <name type="scientific">Dyadobacter luteus</name>
    <dbReference type="NCBI Taxonomy" id="2259619"/>
    <lineage>
        <taxon>Bacteria</taxon>
        <taxon>Pseudomonadati</taxon>
        <taxon>Bacteroidota</taxon>
        <taxon>Cytophagia</taxon>
        <taxon>Cytophagales</taxon>
        <taxon>Spirosomataceae</taxon>
        <taxon>Dyadobacter</taxon>
    </lineage>
</organism>